<evidence type="ECO:0000256" key="3">
    <source>
        <dbReference type="ARBA" id="ARBA00022946"/>
    </source>
</evidence>
<keyword evidence="3" id="KW-0809">Transit peptide</keyword>
<dbReference type="EMBL" id="KL447649">
    <property type="protein sequence ID" value="KFO75835.1"/>
    <property type="molecule type" value="Genomic_DNA"/>
</dbReference>
<evidence type="ECO:0000256" key="5">
    <source>
        <dbReference type="ARBA" id="ARBA00023128"/>
    </source>
</evidence>
<reference evidence="10 11" key="1">
    <citation type="submission" date="2014-04" db="EMBL/GenBank/DDBJ databases">
        <title>Genome evolution of avian class.</title>
        <authorList>
            <person name="Zhang G."/>
            <person name="Li C."/>
        </authorList>
    </citation>
    <scope>NUCLEOTIDE SEQUENCE [LARGE SCALE GENOMIC DNA]</scope>
    <source>
        <strain evidence="10">BGI_N303</strain>
    </source>
</reference>
<evidence type="ECO:0000256" key="4">
    <source>
        <dbReference type="ARBA" id="ARBA00022980"/>
    </source>
</evidence>
<evidence type="ECO:0000256" key="7">
    <source>
        <dbReference type="ARBA" id="ARBA00035288"/>
    </source>
</evidence>
<dbReference type="AlphaFoldDB" id="A0A091G070"/>
<dbReference type="GO" id="GO:0003735">
    <property type="term" value="F:structural constituent of ribosome"/>
    <property type="evidence" value="ECO:0007669"/>
    <property type="project" value="InterPro"/>
</dbReference>
<dbReference type="PRINTS" id="PR00061">
    <property type="entry name" value="RIBOSOMALL19"/>
</dbReference>
<dbReference type="PANTHER" id="PTHR15680">
    <property type="entry name" value="RIBOSOMAL PROTEIN L19"/>
    <property type="match status" value="1"/>
</dbReference>
<proteinExistence type="inferred from homology"/>
<keyword evidence="6" id="KW-0687">Ribonucleoprotein</keyword>
<evidence type="ECO:0000256" key="9">
    <source>
        <dbReference type="SAM" id="MobiDB-lite"/>
    </source>
</evidence>
<sequence length="252" mass="29813">FSCSACRASSDEKPGKFQPPPKPVIIDKLKQIEERRFLSPEFIPPRGRTDPLKFFIERKDMIQRRKVFNIPEFYVGSILAVTTADLYAKDKVNRFVGICIQRGGKGLGATFVLRNVIENQGVEICYELYNPRIQAIEVLKLEKRLDDNLMYLRDALPEYSTFDVNMKPETRLDHEEIPINKLQVRMKPKPWSKRWERPKYNIKGIKFELPEKVMKEAQKWSQPWLEFDMLREYDTSKIEEKIWKEVNEGLKK</sequence>
<dbReference type="InterPro" id="IPR001857">
    <property type="entry name" value="Ribosomal_bL19"/>
</dbReference>
<feature type="non-terminal residue" evidence="10">
    <location>
        <position position="1"/>
    </location>
</feature>
<dbReference type="InterPro" id="IPR008991">
    <property type="entry name" value="Translation_prot_SH3-like_sf"/>
</dbReference>
<comment type="similarity">
    <text evidence="2">Belongs to the bacterial ribosomal protein bL19 family.</text>
</comment>
<dbReference type="SUPFAM" id="SSF50104">
    <property type="entry name" value="Translation proteins SH3-like domain"/>
    <property type="match status" value="1"/>
</dbReference>
<gene>
    <name evidence="10" type="ORF">N303_03490</name>
</gene>
<feature type="non-terminal residue" evidence="10">
    <location>
        <position position="252"/>
    </location>
</feature>
<keyword evidence="4" id="KW-0689">Ribosomal protein</keyword>
<protein>
    <recommendedName>
        <fullName evidence="7">Large ribosomal subunit protein bL19m</fullName>
    </recommendedName>
    <alternativeName>
        <fullName evidence="8">39S ribosomal protein L19, mitochondrial</fullName>
    </alternativeName>
</protein>
<dbReference type="Pfam" id="PF01245">
    <property type="entry name" value="Ribosomal_L19"/>
    <property type="match status" value="1"/>
</dbReference>
<dbReference type="PANTHER" id="PTHR15680:SF9">
    <property type="entry name" value="LARGE RIBOSOMAL SUBUNIT PROTEIN BL19M"/>
    <property type="match status" value="1"/>
</dbReference>
<dbReference type="GO" id="GO:0005762">
    <property type="term" value="C:mitochondrial large ribosomal subunit"/>
    <property type="evidence" value="ECO:0007669"/>
    <property type="project" value="TreeGrafter"/>
</dbReference>
<evidence type="ECO:0000256" key="1">
    <source>
        <dbReference type="ARBA" id="ARBA00004173"/>
    </source>
</evidence>
<keyword evidence="11" id="KW-1185">Reference proteome</keyword>
<dbReference type="Gene3D" id="2.30.30.790">
    <property type="match status" value="1"/>
</dbReference>
<dbReference type="Proteomes" id="UP000053760">
    <property type="component" value="Unassembled WGS sequence"/>
</dbReference>
<evidence type="ECO:0000256" key="2">
    <source>
        <dbReference type="ARBA" id="ARBA00005781"/>
    </source>
</evidence>
<dbReference type="GO" id="GO:0006412">
    <property type="term" value="P:translation"/>
    <property type="evidence" value="ECO:0007669"/>
    <property type="project" value="InterPro"/>
</dbReference>
<dbReference type="FunFam" id="2.30.30.790:FF:000002">
    <property type="entry name" value="39S ribosomal protein L19, mitochondrial"/>
    <property type="match status" value="1"/>
</dbReference>
<feature type="region of interest" description="Disordered" evidence="9">
    <location>
        <begin position="1"/>
        <end position="21"/>
    </location>
</feature>
<evidence type="ECO:0000256" key="6">
    <source>
        <dbReference type="ARBA" id="ARBA00023274"/>
    </source>
</evidence>
<name>A0A091G070_CUCCA</name>
<dbReference type="InterPro" id="IPR038657">
    <property type="entry name" value="Ribosomal_bL19_sf"/>
</dbReference>
<organism evidence="10 11">
    <name type="scientific">Cuculus canorus</name>
    <name type="common">Common cuckoo</name>
    <dbReference type="NCBI Taxonomy" id="55661"/>
    <lineage>
        <taxon>Eukaryota</taxon>
        <taxon>Metazoa</taxon>
        <taxon>Chordata</taxon>
        <taxon>Craniata</taxon>
        <taxon>Vertebrata</taxon>
        <taxon>Euteleostomi</taxon>
        <taxon>Archelosauria</taxon>
        <taxon>Archosauria</taxon>
        <taxon>Dinosauria</taxon>
        <taxon>Saurischia</taxon>
        <taxon>Theropoda</taxon>
        <taxon>Coelurosauria</taxon>
        <taxon>Aves</taxon>
        <taxon>Neognathae</taxon>
        <taxon>Neoaves</taxon>
        <taxon>Otidimorphae</taxon>
        <taxon>Cuculiformes</taxon>
        <taxon>Cuculidae</taxon>
        <taxon>Cuculus</taxon>
    </lineage>
</organism>
<evidence type="ECO:0000313" key="11">
    <source>
        <dbReference type="Proteomes" id="UP000053760"/>
    </source>
</evidence>
<dbReference type="STRING" id="55661.A0A091G070"/>
<keyword evidence="5" id="KW-0496">Mitochondrion</keyword>
<accession>A0A091G070</accession>
<evidence type="ECO:0000256" key="8">
    <source>
        <dbReference type="ARBA" id="ARBA00035359"/>
    </source>
</evidence>
<evidence type="ECO:0000313" key="10">
    <source>
        <dbReference type="EMBL" id="KFO75835.1"/>
    </source>
</evidence>
<comment type="subcellular location">
    <subcellularLocation>
        <location evidence="1">Mitochondrion</location>
    </subcellularLocation>
</comment>